<accession>A0A395V267</accession>
<dbReference type="GO" id="GO:0004386">
    <property type="term" value="F:helicase activity"/>
    <property type="evidence" value="ECO:0007669"/>
    <property type="project" value="UniProtKB-KW"/>
</dbReference>
<sequence>MSIHLYKHNEDAYRAVETMLEEKQMAAVIHPTGTGKSMIAFKLVEQHPHKHFLWLSPSEYIYKTQLENIDTQFSNIEYMSYSRLMKHEDSIDTLRPDYIILDEFHRCGAAEWGKSVKKLMEAYPNAKRLGLSATNIRYLDNQRNMAEELFEGNIASEMTLGEAIVRKILPEPKYVIAMYSYKKELEQLKKRIEGLSNQGLVSENEKLLEQLKRALEQADGLTEVFARQMTKPDGKYIVFCSGREHMDEMKEQAGDWFSKVDKKPHIYTAYYNEASTSKAFAEFKKDTGSHLKLLYCIDMLNEGIHVDDVDGVILLRPTVSPIIYLQQIGRALSAGSKTQPVIFDLVNNFDSLYCIDCLKNEMQEAFLLYPDTHSKREHFDDRFRIIDETKDSREIFMRLQENLGSAWDTYYEAAKQWYEENGNLKIPKNYVTESGLTLGAWINTQRRVKSGNISGNLTWEKIQKLNDIGMIWDVTDSSWQEVLEELKSYRNTYGNLDIKAKYVSPTGFRLGSWINNMRFKVKKYGIEQALTDEQRKALEELGMIWDHNKQKWEEYFSAAKTYYKEHGNLEVPAKYVTADGIPLGRWLSNQTNSHSMTDEQLQRLQSIGYRLESKTTIQWNRKFELAKTYYEKNGNLDVPVSYSTDDGVKLGRWISNIRCKRKNPNASGMVLDTERIARLDSIGMNWK</sequence>
<dbReference type="InterPro" id="IPR005114">
    <property type="entry name" value="Helicase_assoc"/>
</dbReference>
<keyword evidence="5" id="KW-0378">Hydrolase</keyword>
<dbReference type="InterPro" id="IPR006935">
    <property type="entry name" value="Helicase/UvrB_N"/>
</dbReference>
<keyword evidence="5" id="KW-0347">Helicase</keyword>
<dbReference type="GO" id="GO:0005524">
    <property type="term" value="F:ATP binding"/>
    <property type="evidence" value="ECO:0007669"/>
    <property type="project" value="InterPro"/>
</dbReference>
<evidence type="ECO:0000259" key="2">
    <source>
        <dbReference type="PROSITE" id="PS51192"/>
    </source>
</evidence>
<dbReference type="Pfam" id="PF04851">
    <property type="entry name" value="ResIII"/>
    <property type="match status" value="1"/>
</dbReference>
<comment type="caution">
    <text evidence="5">The sequence shown here is derived from an EMBL/GenBank/DDBJ whole genome shotgun (WGS) entry which is preliminary data.</text>
</comment>
<dbReference type="Pfam" id="PF03457">
    <property type="entry name" value="HA"/>
    <property type="match status" value="4"/>
</dbReference>
<dbReference type="EMBL" id="QRUJ01000001">
    <property type="protein sequence ID" value="RGR57238.1"/>
    <property type="molecule type" value="Genomic_DNA"/>
</dbReference>
<dbReference type="Pfam" id="PF00271">
    <property type="entry name" value="Helicase_C"/>
    <property type="match status" value="1"/>
</dbReference>
<name>A0A395V267_9FIRM</name>
<dbReference type="InterPro" id="IPR027417">
    <property type="entry name" value="P-loop_NTPase"/>
</dbReference>
<evidence type="ECO:0000256" key="1">
    <source>
        <dbReference type="SAM" id="Coils"/>
    </source>
</evidence>
<dbReference type="InterPro" id="IPR014001">
    <property type="entry name" value="Helicase_ATP-bd"/>
</dbReference>
<evidence type="ECO:0000313" key="5">
    <source>
        <dbReference type="EMBL" id="RGR57238.1"/>
    </source>
</evidence>
<proteinExistence type="predicted"/>
<dbReference type="AlphaFoldDB" id="A0A395V267"/>
<dbReference type="GO" id="GO:0016787">
    <property type="term" value="F:hydrolase activity"/>
    <property type="evidence" value="ECO:0007669"/>
    <property type="project" value="InterPro"/>
</dbReference>
<dbReference type="GO" id="GO:0003677">
    <property type="term" value="F:DNA binding"/>
    <property type="evidence" value="ECO:0007669"/>
    <property type="project" value="InterPro"/>
</dbReference>
<evidence type="ECO:0000313" key="7">
    <source>
        <dbReference type="Proteomes" id="UP000266066"/>
    </source>
</evidence>
<dbReference type="Gene3D" id="6.10.140.530">
    <property type="match status" value="4"/>
</dbReference>
<dbReference type="SMART" id="SM00487">
    <property type="entry name" value="DEXDc"/>
    <property type="match status" value="1"/>
</dbReference>
<feature type="domain" description="Helicase C-terminal" evidence="3">
    <location>
        <begin position="207"/>
        <end position="374"/>
    </location>
</feature>
<evidence type="ECO:0000259" key="3">
    <source>
        <dbReference type="PROSITE" id="PS51194"/>
    </source>
</evidence>
<keyword evidence="5" id="KW-0547">Nucleotide-binding</keyword>
<protein>
    <submittedName>
        <fullName evidence="5">DNA/RNA helicase</fullName>
    </submittedName>
</protein>
<dbReference type="RefSeq" id="WP_117714257.1">
    <property type="nucleotide sequence ID" value="NZ_QRUJ01000001.1"/>
</dbReference>
<keyword evidence="5" id="KW-0067">ATP-binding</keyword>
<feature type="domain" description="Helicase ATP-binding" evidence="2">
    <location>
        <begin position="17"/>
        <end position="153"/>
    </location>
</feature>
<dbReference type="PROSITE" id="PS51194">
    <property type="entry name" value="HELICASE_CTER"/>
    <property type="match status" value="1"/>
</dbReference>
<dbReference type="SUPFAM" id="SSF52540">
    <property type="entry name" value="P-loop containing nucleoside triphosphate hydrolases"/>
    <property type="match status" value="1"/>
</dbReference>
<dbReference type="SMART" id="SM00490">
    <property type="entry name" value="HELICc"/>
    <property type="match status" value="1"/>
</dbReference>
<gene>
    <name evidence="5" type="ORF">DWY38_02440</name>
    <name evidence="4" type="ORF">DXC13_01355</name>
</gene>
<dbReference type="InterPro" id="IPR001650">
    <property type="entry name" value="Helicase_C-like"/>
</dbReference>
<dbReference type="Proteomes" id="UP000260717">
    <property type="component" value="Unassembled WGS sequence"/>
</dbReference>
<organism evidence="5 7">
    <name type="scientific">Agathobacter rectalis</name>
    <dbReference type="NCBI Taxonomy" id="39491"/>
    <lineage>
        <taxon>Bacteria</taxon>
        <taxon>Bacillati</taxon>
        <taxon>Bacillota</taxon>
        <taxon>Clostridia</taxon>
        <taxon>Lachnospirales</taxon>
        <taxon>Lachnospiraceae</taxon>
        <taxon>Agathobacter</taxon>
    </lineage>
</organism>
<dbReference type="Proteomes" id="UP000266066">
    <property type="component" value="Unassembled WGS sequence"/>
</dbReference>
<dbReference type="PANTHER" id="PTHR33418:SF1">
    <property type="entry name" value="HELICASE-ASSOCIATED DOMAIN-CONTAINING PROTEIN"/>
    <property type="match status" value="1"/>
</dbReference>
<evidence type="ECO:0000313" key="6">
    <source>
        <dbReference type="Proteomes" id="UP000260717"/>
    </source>
</evidence>
<dbReference type="PROSITE" id="PS51192">
    <property type="entry name" value="HELICASE_ATP_BIND_1"/>
    <property type="match status" value="1"/>
</dbReference>
<dbReference type="Gene3D" id="3.40.50.300">
    <property type="entry name" value="P-loop containing nucleotide triphosphate hydrolases"/>
    <property type="match status" value="2"/>
</dbReference>
<keyword evidence="1" id="KW-0175">Coiled coil</keyword>
<dbReference type="EMBL" id="QSTI01000001">
    <property type="protein sequence ID" value="RGM52880.1"/>
    <property type="molecule type" value="Genomic_DNA"/>
</dbReference>
<feature type="coiled-coil region" evidence="1">
    <location>
        <begin position="178"/>
        <end position="224"/>
    </location>
</feature>
<reference evidence="6 7" key="1">
    <citation type="submission" date="2018-08" db="EMBL/GenBank/DDBJ databases">
        <title>A genome reference for cultivated species of the human gut microbiota.</title>
        <authorList>
            <person name="Zou Y."/>
            <person name="Xue W."/>
            <person name="Luo G."/>
        </authorList>
    </citation>
    <scope>NUCLEOTIDE SEQUENCE [LARGE SCALE GENOMIC DNA]</scope>
    <source>
        <strain evidence="5 7">AF25-15</strain>
        <strain evidence="4 6">OM08-12AT</strain>
    </source>
</reference>
<evidence type="ECO:0000313" key="4">
    <source>
        <dbReference type="EMBL" id="RGM52880.1"/>
    </source>
</evidence>
<dbReference type="PANTHER" id="PTHR33418">
    <property type="entry name" value="HELICASE-ASSOCIATED"/>
    <property type="match status" value="1"/>
</dbReference>